<dbReference type="RefSeq" id="WP_160887984.1">
    <property type="nucleotide sequence ID" value="NZ_WURB01000029.1"/>
</dbReference>
<organism evidence="4 5">
    <name type="scientific">Microvirga makkahensis</name>
    <dbReference type="NCBI Taxonomy" id="1128670"/>
    <lineage>
        <taxon>Bacteria</taxon>
        <taxon>Pseudomonadati</taxon>
        <taxon>Pseudomonadota</taxon>
        <taxon>Alphaproteobacteria</taxon>
        <taxon>Hyphomicrobiales</taxon>
        <taxon>Methylobacteriaceae</taxon>
        <taxon>Microvirga</taxon>
    </lineage>
</organism>
<comment type="similarity">
    <text evidence="1">Belongs to the CapA family.</text>
</comment>
<comment type="caution">
    <text evidence="4">The sequence shown here is derived from an EMBL/GenBank/DDBJ whole genome shotgun (WGS) entry which is preliminary data.</text>
</comment>
<dbReference type="Proteomes" id="UP000436483">
    <property type="component" value="Unassembled WGS sequence"/>
</dbReference>
<dbReference type="SMART" id="SM00854">
    <property type="entry name" value="PGA_cap"/>
    <property type="match status" value="1"/>
</dbReference>
<dbReference type="Gene3D" id="3.60.21.10">
    <property type="match status" value="1"/>
</dbReference>
<dbReference type="Pfam" id="PF08443">
    <property type="entry name" value="RimK"/>
    <property type="match status" value="1"/>
</dbReference>
<dbReference type="GO" id="GO:0046872">
    <property type="term" value="F:metal ion binding"/>
    <property type="evidence" value="ECO:0007669"/>
    <property type="project" value="InterPro"/>
</dbReference>
<keyword evidence="2" id="KW-0547">Nucleotide-binding</keyword>
<dbReference type="InterPro" id="IPR029052">
    <property type="entry name" value="Metallo-depent_PP-like"/>
</dbReference>
<dbReference type="Pfam" id="PF09587">
    <property type="entry name" value="PGA_cap"/>
    <property type="match status" value="1"/>
</dbReference>
<dbReference type="CDD" id="cd07381">
    <property type="entry name" value="MPP_CapA"/>
    <property type="match status" value="1"/>
</dbReference>
<reference evidence="4 5" key="2">
    <citation type="submission" date="2020-01" db="EMBL/GenBank/DDBJ databases">
        <title>Microvirga sp. nov., an arsenate reduction bacterium isolated from Tibet hotspring sediments.</title>
        <authorList>
            <person name="Xian W.-D."/>
            <person name="Li W.-J."/>
        </authorList>
    </citation>
    <scope>NUCLEOTIDE SEQUENCE [LARGE SCALE GENOMIC DNA]</scope>
    <source>
        <strain evidence="4 5">KCTC 23863</strain>
    </source>
</reference>
<dbReference type="PANTHER" id="PTHR33393">
    <property type="entry name" value="POLYGLUTAMINE SYNTHESIS ACCESSORY PROTEIN RV0574C-RELATED"/>
    <property type="match status" value="1"/>
</dbReference>
<gene>
    <name evidence="4" type="ORF">GR328_22930</name>
</gene>
<evidence type="ECO:0000313" key="5">
    <source>
        <dbReference type="Proteomes" id="UP000436483"/>
    </source>
</evidence>
<proteinExistence type="inferred from homology"/>
<sequence>MVAGIVRGVWSHNERRYYQEALNYYDEVIYVDPARVTYHLDRNSRSIRIEHNGHSLNELSMLYTFGYASDTLMLVRFLQAVGCPTSDPYHLISRNGLGKVNDLTAFLGAGVGTTAHILTSQETATAYLQQLDAECFPLIQKPVAGNKGRGIKRLGNLEEALKSCKTHFRRSSNPLLLEQFMRYTREFRVYVIDGRPVEAYERQKREGSVVSNLHQGGSVLTVEDGLKQELFGHVSESLAERLKHGIYGVDLAITDQGGIHIIEVNRTPGFAGLDKLGLMNLPRLAHEVIVKRARKPEPDPDAKKGREYVITLLGDTNPGDSYWKRGKATETQNEPKVRSAEASARKLRDILQSSDYTVANLEVSLTGRRKSQLTGIKPYLDYASAKGTTRLLRKLGVNAVSLANNHSMDFGPEGLADTIHALTSEELLFFGAGRTEKEAAEVVHHYALVDGLTAHFIFVGGFENRRNHQRWGYYAGPDSAGVNMWSRQAVQQQLSALRKNYPDAYIIAFPHWGSNYQYASARQKRLGKLLFDAGADLVIGHGSHMMQEFARYGNKWAIYGLGNFIFNSPGRFATHRVLPFGLIARLCLRHDEGHWSADLNLYPIQSDNTATSYQPDFVTEQEFDRIVSFFMPTGKSSQGLEAMIRSGKDQWGYYFSLALSLPKGLWRSQPTEILDHEPPRSEIGRTRQCEEELYLRP</sequence>
<evidence type="ECO:0000313" key="4">
    <source>
        <dbReference type="EMBL" id="MXQ14255.1"/>
    </source>
</evidence>
<name>A0A7X3SRD3_9HYPH</name>
<dbReference type="InterPro" id="IPR019079">
    <property type="entry name" value="Capsule_synth_CapA"/>
</dbReference>
<evidence type="ECO:0000256" key="2">
    <source>
        <dbReference type="PROSITE-ProRule" id="PRU00409"/>
    </source>
</evidence>
<keyword evidence="5" id="KW-1185">Reference proteome</keyword>
<accession>A0A7X3SRD3</accession>
<dbReference type="PANTHER" id="PTHR33393:SF13">
    <property type="entry name" value="PGA BIOSYNTHESIS PROTEIN CAPA"/>
    <property type="match status" value="1"/>
</dbReference>
<dbReference type="InterPro" id="IPR013651">
    <property type="entry name" value="ATP-grasp_RimK-type"/>
</dbReference>
<protein>
    <submittedName>
        <fullName evidence="4">ATP-grasp domain-containing protein</fullName>
    </submittedName>
</protein>
<dbReference type="InterPro" id="IPR052169">
    <property type="entry name" value="CW_Biosynth-Accessory"/>
</dbReference>
<dbReference type="SUPFAM" id="SSF56300">
    <property type="entry name" value="Metallo-dependent phosphatases"/>
    <property type="match status" value="1"/>
</dbReference>
<dbReference type="GO" id="GO:0005524">
    <property type="term" value="F:ATP binding"/>
    <property type="evidence" value="ECO:0007669"/>
    <property type="project" value="UniProtKB-UniRule"/>
</dbReference>
<dbReference type="Gene3D" id="3.30.470.20">
    <property type="entry name" value="ATP-grasp fold, B domain"/>
    <property type="match status" value="1"/>
</dbReference>
<dbReference type="InterPro" id="IPR011761">
    <property type="entry name" value="ATP-grasp"/>
</dbReference>
<dbReference type="PROSITE" id="PS50975">
    <property type="entry name" value="ATP_GRASP"/>
    <property type="match status" value="1"/>
</dbReference>
<dbReference type="AlphaFoldDB" id="A0A7X3SRD3"/>
<feature type="domain" description="ATP-grasp" evidence="3">
    <location>
        <begin position="101"/>
        <end position="290"/>
    </location>
</feature>
<dbReference type="OrthoDB" id="9810718at2"/>
<reference evidence="4 5" key="1">
    <citation type="submission" date="2019-12" db="EMBL/GenBank/DDBJ databases">
        <authorList>
            <person name="Yuan C.-G."/>
        </authorList>
    </citation>
    <scope>NUCLEOTIDE SEQUENCE [LARGE SCALE GENOMIC DNA]</scope>
    <source>
        <strain evidence="4 5">KCTC 23863</strain>
    </source>
</reference>
<keyword evidence="2" id="KW-0067">ATP-binding</keyword>
<dbReference type="SUPFAM" id="SSF56059">
    <property type="entry name" value="Glutathione synthetase ATP-binding domain-like"/>
    <property type="match status" value="1"/>
</dbReference>
<evidence type="ECO:0000256" key="1">
    <source>
        <dbReference type="ARBA" id="ARBA00005662"/>
    </source>
</evidence>
<evidence type="ECO:0000259" key="3">
    <source>
        <dbReference type="PROSITE" id="PS50975"/>
    </source>
</evidence>
<dbReference type="EMBL" id="WURB01000029">
    <property type="protein sequence ID" value="MXQ14255.1"/>
    <property type="molecule type" value="Genomic_DNA"/>
</dbReference>